<proteinExistence type="predicted"/>
<name>A0A645ABM2_9ZZZZ</name>
<sequence length="163" mass="17790">MRSKPGDDARIKALHAIDAGNGTQQRERLFAERVVAWPALELDNHGRFRPQCRHHLGEERHALAGFKQSQGKELLCGQRVHARVNAANALEVVIMKHDDIPVLGKLHIEFDAVAPLPCGGKRGQGIFGNGLILGIQSPMGVQAAGERRALRVAGSARRSKKHP</sequence>
<dbReference type="AlphaFoldDB" id="A0A645ABM2"/>
<evidence type="ECO:0000313" key="1">
    <source>
        <dbReference type="EMBL" id="MPM49671.1"/>
    </source>
</evidence>
<gene>
    <name evidence="1" type="ORF">SDC9_96401</name>
</gene>
<reference evidence="1" key="1">
    <citation type="submission" date="2019-08" db="EMBL/GenBank/DDBJ databases">
        <authorList>
            <person name="Kucharzyk K."/>
            <person name="Murdoch R.W."/>
            <person name="Higgins S."/>
            <person name="Loffler F."/>
        </authorList>
    </citation>
    <scope>NUCLEOTIDE SEQUENCE</scope>
</reference>
<accession>A0A645ABM2</accession>
<comment type="caution">
    <text evidence="1">The sequence shown here is derived from an EMBL/GenBank/DDBJ whole genome shotgun (WGS) entry which is preliminary data.</text>
</comment>
<protein>
    <submittedName>
        <fullName evidence="1">Uncharacterized protein</fullName>
    </submittedName>
</protein>
<dbReference type="EMBL" id="VSSQ01012626">
    <property type="protein sequence ID" value="MPM49671.1"/>
    <property type="molecule type" value="Genomic_DNA"/>
</dbReference>
<organism evidence="1">
    <name type="scientific">bioreactor metagenome</name>
    <dbReference type="NCBI Taxonomy" id="1076179"/>
    <lineage>
        <taxon>unclassified sequences</taxon>
        <taxon>metagenomes</taxon>
        <taxon>ecological metagenomes</taxon>
    </lineage>
</organism>